<dbReference type="OrthoDB" id="298012at2759"/>
<dbReference type="Pfam" id="PF02826">
    <property type="entry name" value="2-Hacid_dh_C"/>
    <property type="match status" value="3"/>
</dbReference>
<dbReference type="AlphaFoldDB" id="A0A165IS78"/>
<feature type="non-terminal residue" evidence="5">
    <location>
        <position position="1"/>
    </location>
</feature>
<feature type="region of interest" description="Disordered" evidence="3">
    <location>
        <begin position="301"/>
        <end position="362"/>
    </location>
</feature>
<dbReference type="OMA" id="WHHGTDK"/>
<sequence length="435" mass="47866">MIMGGGEQKDHLLLIVPWDESEDEKVQRALQRIRQRFPHLKITFWDRRPGRSLTDIPKEIYRDVTVLATFSALPPSKEDSPKLELIQFFSAGINHIVNTPIYQDSEIPLATSSGIHGPQIAEWVLMTLLAHNHKQKLLLKWQTEHRWPDGNTKQSLGSVADLAGKRLGVLGYGSIGRQVARVAKAMGMDVIAYTASPRSTPESKRDNGFIVPGTGDPEGTIPSAWYSGLDKENLHNFLKQDIDVLLVSVPLTPQTQHLLSKEEFELLGRSPHHAFISNISRGPIIDQVALFDALKAASSAAITSSTYTPDSPPPQGLSKEKHEDKPSRASEADAASSSASEGNDEEEKEKEKEDAGKSAPKSSYFLSGAALDVTDPEPLPADDPLWDLPNVQITPHISGSGAAYISRAFAVLETNLERRARGEKLINLVQRKRGY</sequence>
<dbReference type="GO" id="GO:0016491">
    <property type="term" value="F:oxidoreductase activity"/>
    <property type="evidence" value="ECO:0007669"/>
    <property type="project" value="UniProtKB-KW"/>
</dbReference>
<protein>
    <recommendedName>
        <fullName evidence="4">D-isomer specific 2-hydroxyacid dehydrogenase NAD-binding domain-containing protein</fullName>
    </recommendedName>
</protein>
<evidence type="ECO:0000256" key="3">
    <source>
        <dbReference type="SAM" id="MobiDB-lite"/>
    </source>
</evidence>
<dbReference type="PANTHER" id="PTHR43333:SF1">
    <property type="entry name" value="D-ISOMER SPECIFIC 2-HYDROXYACID DEHYDROGENASE NAD-BINDING DOMAIN-CONTAINING PROTEIN"/>
    <property type="match status" value="1"/>
</dbReference>
<accession>A0A165IS78</accession>
<dbReference type="Gene3D" id="3.40.50.720">
    <property type="entry name" value="NAD(P)-binding Rossmann-like Domain"/>
    <property type="match status" value="3"/>
</dbReference>
<gene>
    <name evidence="5" type="ORF">L228DRAFT_280560</name>
</gene>
<keyword evidence="2" id="KW-0520">NAD</keyword>
<dbReference type="CDD" id="cd12163">
    <property type="entry name" value="2-Hacid_dh_5"/>
    <property type="match status" value="1"/>
</dbReference>
<feature type="domain" description="D-isomer specific 2-hydroxyacid dehydrogenase NAD-binding" evidence="4">
    <location>
        <begin position="229"/>
        <end position="310"/>
    </location>
</feature>
<dbReference type="STRING" id="1328760.A0A165IS78"/>
<dbReference type="Proteomes" id="UP000076632">
    <property type="component" value="Unassembled WGS sequence"/>
</dbReference>
<dbReference type="InterPro" id="IPR006140">
    <property type="entry name" value="D-isomer_DH_NAD-bd"/>
</dbReference>
<organism evidence="5 6">
    <name type="scientific">Xylona heveae (strain CBS 132557 / TC161)</name>
    <dbReference type="NCBI Taxonomy" id="1328760"/>
    <lineage>
        <taxon>Eukaryota</taxon>
        <taxon>Fungi</taxon>
        <taxon>Dikarya</taxon>
        <taxon>Ascomycota</taxon>
        <taxon>Pezizomycotina</taxon>
        <taxon>Xylonomycetes</taxon>
        <taxon>Xylonales</taxon>
        <taxon>Xylonaceae</taxon>
        <taxon>Xylona</taxon>
    </lineage>
</organism>
<reference evidence="5 6" key="1">
    <citation type="journal article" date="2016" name="Fungal Biol.">
        <title>The genome of Xylona heveae provides a window into fungal endophytism.</title>
        <authorList>
            <person name="Gazis R."/>
            <person name="Kuo A."/>
            <person name="Riley R."/>
            <person name="LaButti K."/>
            <person name="Lipzen A."/>
            <person name="Lin J."/>
            <person name="Amirebrahimi M."/>
            <person name="Hesse C.N."/>
            <person name="Spatafora J.W."/>
            <person name="Henrissat B."/>
            <person name="Hainaut M."/>
            <person name="Grigoriev I.V."/>
            <person name="Hibbett D.S."/>
        </authorList>
    </citation>
    <scope>NUCLEOTIDE SEQUENCE [LARGE SCALE GENOMIC DNA]</scope>
    <source>
        <strain evidence="5 6">TC161</strain>
    </source>
</reference>
<dbReference type="PROSITE" id="PS00065">
    <property type="entry name" value="D_2_HYDROXYACID_DH_1"/>
    <property type="match status" value="1"/>
</dbReference>
<keyword evidence="1" id="KW-0560">Oxidoreductase</keyword>
<proteinExistence type="predicted"/>
<dbReference type="PANTHER" id="PTHR43333">
    <property type="entry name" value="2-HACID_DH_C DOMAIN-CONTAINING PROTEIN"/>
    <property type="match status" value="1"/>
</dbReference>
<feature type="compositionally biased region" description="Basic and acidic residues" evidence="3">
    <location>
        <begin position="318"/>
        <end position="331"/>
    </location>
</feature>
<evidence type="ECO:0000313" key="6">
    <source>
        <dbReference type="Proteomes" id="UP000076632"/>
    </source>
</evidence>
<evidence type="ECO:0000256" key="1">
    <source>
        <dbReference type="ARBA" id="ARBA00023002"/>
    </source>
</evidence>
<keyword evidence="6" id="KW-1185">Reference proteome</keyword>
<dbReference type="InterPro" id="IPR029752">
    <property type="entry name" value="D-isomer_DH_CS1"/>
</dbReference>
<evidence type="ECO:0000313" key="5">
    <source>
        <dbReference type="EMBL" id="KZF25309.1"/>
    </source>
</evidence>
<evidence type="ECO:0000259" key="4">
    <source>
        <dbReference type="Pfam" id="PF02826"/>
    </source>
</evidence>
<dbReference type="SUPFAM" id="SSF52283">
    <property type="entry name" value="Formate/glycerate dehydrogenase catalytic domain-like"/>
    <property type="match status" value="1"/>
</dbReference>
<dbReference type="EMBL" id="KV407455">
    <property type="protein sequence ID" value="KZF25309.1"/>
    <property type="molecule type" value="Genomic_DNA"/>
</dbReference>
<dbReference type="GO" id="GO:0051287">
    <property type="term" value="F:NAD binding"/>
    <property type="evidence" value="ECO:0007669"/>
    <property type="project" value="InterPro"/>
</dbReference>
<dbReference type="InParanoid" id="A0A165IS78"/>
<feature type="domain" description="D-isomer specific 2-hydroxyacid dehydrogenase NAD-binding" evidence="4">
    <location>
        <begin position="126"/>
        <end position="201"/>
    </location>
</feature>
<evidence type="ECO:0000256" key="2">
    <source>
        <dbReference type="ARBA" id="ARBA00023027"/>
    </source>
</evidence>
<name>A0A165IS78_XYLHT</name>
<feature type="domain" description="D-isomer specific 2-hydroxyacid dehydrogenase NAD-binding" evidence="4">
    <location>
        <begin position="366"/>
        <end position="398"/>
    </location>
</feature>
<dbReference type="InterPro" id="IPR036291">
    <property type="entry name" value="NAD(P)-bd_dom_sf"/>
</dbReference>
<dbReference type="SUPFAM" id="SSF51735">
    <property type="entry name" value="NAD(P)-binding Rossmann-fold domains"/>
    <property type="match status" value="2"/>
</dbReference>
<dbReference type="RefSeq" id="XP_018190864.1">
    <property type="nucleotide sequence ID" value="XM_018335796.1"/>
</dbReference>
<dbReference type="GeneID" id="28900933"/>
<feature type="compositionally biased region" description="Low complexity" evidence="3">
    <location>
        <begin position="332"/>
        <end position="341"/>
    </location>
</feature>